<keyword evidence="2 4" id="KW-0328">Glycosyltransferase</keyword>
<evidence type="ECO:0000256" key="4">
    <source>
        <dbReference type="RuleBase" id="RU003718"/>
    </source>
</evidence>
<dbReference type="CDD" id="cd03784">
    <property type="entry name" value="GT1_Gtf-like"/>
    <property type="match status" value="1"/>
</dbReference>
<dbReference type="PANTHER" id="PTHR48043:SF27">
    <property type="entry name" value="UDP-GLUCURONOSYLTRANSFERASE"/>
    <property type="match status" value="1"/>
</dbReference>
<keyword evidence="5" id="KW-0732">Signal</keyword>
<feature type="signal peptide" evidence="5">
    <location>
        <begin position="1"/>
        <end position="25"/>
    </location>
</feature>
<keyword evidence="7" id="KW-1185">Reference proteome</keyword>
<accession>A0ABP1QF37</accession>
<keyword evidence="5" id="KW-1133">Transmembrane helix</keyword>
<dbReference type="EMBL" id="CAXLJM020000033">
    <property type="protein sequence ID" value="CAL8100645.1"/>
    <property type="molecule type" value="Genomic_DNA"/>
</dbReference>
<dbReference type="Pfam" id="PF00201">
    <property type="entry name" value="UDPGT"/>
    <property type="match status" value="1"/>
</dbReference>
<dbReference type="InterPro" id="IPR035595">
    <property type="entry name" value="UDP_glycos_trans_CS"/>
</dbReference>
<comment type="caution">
    <text evidence="6">The sequence shown here is derived from an EMBL/GenBank/DDBJ whole genome shotgun (WGS) entry which is preliminary data.</text>
</comment>
<keyword evidence="3 4" id="KW-0808">Transferase</keyword>
<dbReference type="PANTHER" id="PTHR48043">
    <property type="entry name" value="EG:EG0003.4 PROTEIN-RELATED"/>
    <property type="match status" value="1"/>
</dbReference>
<dbReference type="InterPro" id="IPR050271">
    <property type="entry name" value="UDP-glycosyltransferase"/>
</dbReference>
<feature type="chain" id="PRO_5044986440" description="UDP-glucuronosyltransferase" evidence="5">
    <location>
        <begin position="26"/>
        <end position="527"/>
    </location>
</feature>
<dbReference type="Proteomes" id="UP001642540">
    <property type="component" value="Unassembled WGS sequence"/>
</dbReference>
<evidence type="ECO:0000256" key="3">
    <source>
        <dbReference type="ARBA" id="ARBA00022679"/>
    </source>
</evidence>
<keyword evidence="5" id="KW-0472">Membrane</keyword>
<reference evidence="6 7" key="1">
    <citation type="submission" date="2024-08" db="EMBL/GenBank/DDBJ databases">
        <authorList>
            <person name="Cucini C."/>
            <person name="Frati F."/>
        </authorList>
    </citation>
    <scope>NUCLEOTIDE SEQUENCE [LARGE SCALE GENOMIC DNA]</scope>
</reference>
<dbReference type="SUPFAM" id="SSF53756">
    <property type="entry name" value="UDP-Glycosyltransferase/glycogen phosphorylase"/>
    <property type="match status" value="1"/>
</dbReference>
<evidence type="ECO:0000313" key="7">
    <source>
        <dbReference type="Proteomes" id="UP001642540"/>
    </source>
</evidence>
<gene>
    <name evidence="6" type="ORF">ODALV1_LOCUS10591</name>
</gene>
<proteinExistence type="inferred from homology"/>
<feature type="transmembrane region" description="Helical" evidence="5">
    <location>
        <begin position="489"/>
        <end position="520"/>
    </location>
</feature>
<name>A0ABP1QF37_9HEXA</name>
<comment type="catalytic activity">
    <reaction evidence="5">
        <text>glucuronate acceptor + UDP-alpha-D-glucuronate = acceptor beta-D-glucuronoside + UDP + H(+)</text>
        <dbReference type="Rhea" id="RHEA:21032"/>
        <dbReference type="ChEBI" id="CHEBI:15378"/>
        <dbReference type="ChEBI" id="CHEBI:58052"/>
        <dbReference type="ChEBI" id="CHEBI:58223"/>
        <dbReference type="ChEBI" id="CHEBI:132367"/>
        <dbReference type="ChEBI" id="CHEBI:132368"/>
        <dbReference type="EC" id="2.4.1.17"/>
    </reaction>
</comment>
<comment type="subcellular location">
    <subcellularLocation>
        <location evidence="5">Membrane</location>
        <topology evidence="5">Single-pass membrane protein</topology>
    </subcellularLocation>
</comment>
<evidence type="ECO:0000256" key="1">
    <source>
        <dbReference type="ARBA" id="ARBA00009995"/>
    </source>
</evidence>
<sequence>MSSAGFRLFLIASLSLVVANTYVEGSNILFFHGVATSSHRTSIWPLASKLADIGHNVTYIFPVVKRIGSHPKIEEIIPSKMVPLLAEFVADFDINIRLNNKTDEWIMTGFAKTLEFCSSFFESPEVQEWLHRPDLHFDLIFIDASLGECAYGLVHKFQSKHALFYPVILPYMFDAFGIVPETSSIPDFFFHKKPSEMSFFNRVWTTFSPYLWRYKQYEFGTMVHSVIEEKMNITNLPPIVDFERNASIVFVNHHFVEEYPVSLPPLFVPYSGLWCGKENKAKPLPEKLANFIEDTDGFIYVSLGSAVVSSAMPESLRDSFFKAFEAFPNYKFFWRWTGSIPKNTPKNVLLHSWFPQRDILAHPKVKGFITQGGRPSSQEALCYGVQMITIPIMGDQDYNADRLEFIGAAQTLSIDTLTASTLRNAIEELLYNPEYTKKMKQVSEMFRDRPIDPLDNAVYWTEYVLKYDTSLLKPLGMNQTWYERRLLDVYGFLLLVLSLVIASVTTFMVFICKCALGFVYQRKEKLE</sequence>
<dbReference type="Gene3D" id="3.40.50.2000">
    <property type="entry name" value="Glycogen Phosphorylase B"/>
    <property type="match status" value="1"/>
</dbReference>
<protein>
    <recommendedName>
        <fullName evidence="5">UDP-glucuronosyltransferase</fullName>
        <ecNumber evidence="5">2.4.1.17</ecNumber>
    </recommendedName>
</protein>
<dbReference type="InterPro" id="IPR002213">
    <property type="entry name" value="UDP_glucos_trans"/>
</dbReference>
<evidence type="ECO:0000256" key="2">
    <source>
        <dbReference type="ARBA" id="ARBA00022676"/>
    </source>
</evidence>
<evidence type="ECO:0000313" key="6">
    <source>
        <dbReference type="EMBL" id="CAL8100645.1"/>
    </source>
</evidence>
<dbReference type="EC" id="2.4.1.17" evidence="5"/>
<evidence type="ECO:0000256" key="5">
    <source>
        <dbReference type="RuleBase" id="RU362059"/>
    </source>
</evidence>
<organism evidence="6 7">
    <name type="scientific">Orchesella dallaii</name>
    <dbReference type="NCBI Taxonomy" id="48710"/>
    <lineage>
        <taxon>Eukaryota</taxon>
        <taxon>Metazoa</taxon>
        <taxon>Ecdysozoa</taxon>
        <taxon>Arthropoda</taxon>
        <taxon>Hexapoda</taxon>
        <taxon>Collembola</taxon>
        <taxon>Entomobryomorpha</taxon>
        <taxon>Entomobryoidea</taxon>
        <taxon>Orchesellidae</taxon>
        <taxon>Orchesellinae</taxon>
        <taxon>Orchesella</taxon>
    </lineage>
</organism>
<keyword evidence="5" id="KW-0812">Transmembrane</keyword>
<dbReference type="PROSITE" id="PS00375">
    <property type="entry name" value="UDPGT"/>
    <property type="match status" value="1"/>
</dbReference>
<comment type="similarity">
    <text evidence="1 4">Belongs to the UDP-glycosyltransferase family.</text>
</comment>